<evidence type="ECO:0000313" key="5">
    <source>
        <dbReference type="EMBL" id="TRW24696.1"/>
    </source>
</evidence>
<organism evidence="5 6">
    <name type="scientific">Flavobacterium zepuense</name>
    <dbReference type="NCBI Taxonomy" id="2593302"/>
    <lineage>
        <taxon>Bacteria</taxon>
        <taxon>Pseudomonadati</taxon>
        <taxon>Bacteroidota</taxon>
        <taxon>Flavobacteriia</taxon>
        <taxon>Flavobacteriales</taxon>
        <taxon>Flavobacteriaceae</taxon>
        <taxon>Flavobacterium</taxon>
    </lineage>
</organism>
<dbReference type="GO" id="GO:0016715">
    <property type="term" value="F:oxidoreductase activity, acting on paired donors, with incorporation or reduction of molecular oxygen, reduced ascorbate as one donor, and incorporation of one atom of oxygen"/>
    <property type="evidence" value="ECO:0007669"/>
    <property type="project" value="InterPro"/>
</dbReference>
<gene>
    <name evidence="5" type="ORF">FMM05_09310</name>
</gene>
<dbReference type="Pfam" id="PF09113">
    <property type="entry name" value="N-glycanase_C"/>
    <property type="match status" value="1"/>
</dbReference>
<evidence type="ECO:0000259" key="4">
    <source>
        <dbReference type="SMART" id="SM01290"/>
    </source>
</evidence>
<dbReference type="EMBL" id="VJVZ01000005">
    <property type="protein sequence ID" value="TRW24696.1"/>
    <property type="molecule type" value="Genomic_DNA"/>
</dbReference>
<dbReference type="InterPro" id="IPR015197">
    <property type="entry name" value="PngaseF_C"/>
</dbReference>
<dbReference type="SUPFAM" id="SSF49742">
    <property type="entry name" value="PHM/PNGase F"/>
    <property type="match status" value="1"/>
</dbReference>
<dbReference type="OrthoDB" id="626993at2"/>
<dbReference type="SMART" id="SM01290">
    <property type="entry name" value="N-glycanase_N"/>
    <property type="match status" value="1"/>
</dbReference>
<keyword evidence="6" id="KW-1185">Reference proteome</keyword>
<dbReference type="InterPro" id="IPR014784">
    <property type="entry name" value="Cu2_ascorb_mOase-like_C"/>
</dbReference>
<protein>
    <submittedName>
        <fullName evidence="5">T9SS type A sorting domain-containing protein</fullName>
    </submittedName>
</protein>
<evidence type="ECO:0000313" key="6">
    <source>
        <dbReference type="Proteomes" id="UP000320643"/>
    </source>
</evidence>
<dbReference type="RefSeq" id="WP_143373100.1">
    <property type="nucleotide sequence ID" value="NZ_VJVZ01000005.1"/>
</dbReference>
<proteinExistence type="predicted"/>
<dbReference type="InterPro" id="IPR015196">
    <property type="entry name" value="PngaseF_N"/>
</dbReference>
<keyword evidence="1 3" id="KW-0732">Signal</keyword>
<dbReference type="InterPro" id="IPR026444">
    <property type="entry name" value="Secre_tail"/>
</dbReference>
<feature type="chain" id="PRO_5021869020" evidence="3">
    <location>
        <begin position="22"/>
        <end position="464"/>
    </location>
</feature>
<dbReference type="Pfam" id="PF09112">
    <property type="entry name" value="N-glycanase_N"/>
    <property type="match status" value="1"/>
</dbReference>
<dbReference type="NCBIfam" id="TIGR04183">
    <property type="entry name" value="Por_Secre_tail"/>
    <property type="match status" value="1"/>
</dbReference>
<keyword evidence="2" id="KW-1015">Disulfide bond</keyword>
<feature type="domain" description="Peptide-N-glycosidase F N-terminal" evidence="4">
    <location>
        <begin position="26"/>
        <end position="184"/>
    </location>
</feature>
<comment type="caution">
    <text evidence="5">The sequence shown here is derived from an EMBL/GenBank/DDBJ whole genome shotgun (WGS) entry which is preliminary data.</text>
</comment>
<dbReference type="Proteomes" id="UP000320643">
    <property type="component" value="Unassembled WGS sequence"/>
</dbReference>
<dbReference type="Gene3D" id="2.60.120.230">
    <property type="match status" value="2"/>
</dbReference>
<evidence type="ECO:0000256" key="2">
    <source>
        <dbReference type="ARBA" id="ARBA00023157"/>
    </source>
</evidence>
<accession>A0A552V2K9</accession>
<dbReference type="AlphaFoldDB" id="A0A552V2K9"/>
<evidence type="ECO:0000256" key="3">
    <source>
        <dbReference type="SAM" id="SignalP"/>
    </source>
</evidence>
<reference evidence="5 6" key="1">
    <citation type="submission" date="2019-07" db="EMBL/GenBank/DDBJ databases">
        <title>Flavobacterium sp. nov., isolated from glacier ice.</title>
        <authorList>
            <person name="Liu Q."/>
            <person name="Xin Y.-H."/>
        </authorList>
    </citation>
    <scope>NUCLEOTIDE SEQUENCE [LARGE SCALE GENOMIC DNA]</scope>
    <source>
        <strain evidence="5 6">ZT4R6</strain>
    </source>
</reference>
<feature type="signal peptide" evidence="3">
    <location>
        <begin position="1"/>
        <end position="21"/>
    </location>
</feature>
<dbReference type="InterPro" id="IPR008977">
    <property type="entry name" value="PHM/PNGase_F_dom_sf"/>
</dbReference>
<sequence length="464" mass="51475">MKKTLLLFSLCASMLGFKAHAQEPYTLNLFDQAIYYGMYEATVNEPIPDGAIRHSNSSYAKKLTAEQLNSFGNQLTMTVTLHPLCDNYDRIGKVNLVLVPAGATSYGYNDANITRIEIGRFITPFMDMTVTDPDSVPYVYDVDNLTQLFHDTTVSSEYDFWVELEVYGYQGGPGQGGAAVEIPGCAGRNDVYMGSLEFESTTDSDIVQGQNYFTPLITNYELKKYAYPTNTDVEGETTKTVTFTLEEAVPNAKFYLITSNHGSNSGGEEYIRRWHYIYLDDEQVSSYRPGGVSCVPFFEYNTQPSCIYYDCSQNPSPPRPDTNSAWSWNNWCPGDKIPTRVIELGDLEAGEHSFKIDVPAAQFVGDQGYFPMSVYLQGYEETNLSTKKVDVVNFSIAPNPVTDVATITANGQEVRSVSLINTLGQTVWNGTTDKVNLSSLKSGVYMVNVAFANGQTATKKVVKN</sequence>
<dbReference type="Pfam" id="PF18962">
    <property type="entry name" value="Por_Secre_tail"/>
    <property type="match status" value="1"/>
</dbReference>
<name>A0A552V2K9_9FLAO</name>
<evidence type="ECO:0000256" key="1">
    <source>
        <dbReference type="ARBA" id="ARBA00022729"/>
    </source>
</evidence>